<name>A0A6J4LST0_9BACT</name>
<protein>
    <submittedName>
        <fullName evidence="2">Uncharacterized protein</fullName>
    </submittedName>
</protein>
<organism evidence="2">
    <name type="scientific">uncultured Gemmatimonadota bacterium</name>
    <dbReference type="NCBI Taxonomy" id="203437"/>
    <lineage>
        <taxon>Bacteria</taxon>
        <taxon>Pseudomonadati</taxon>
        <taxon>Gemmatimonadota</taxon>
        <taxon>environmental samples</taxon>
    </lineage>
</organism>
<dbReference type="EMBL" id="CADCTW010000144">
    <property type="protein sequence ID" value="CAA9341487.1"/>
    <property type="molecule type" value="Genomic_DNA"/>
</dbReference>
<dbReference type="AlphaFoldDB" id="A0A6J4LST0"/>
<evidence type="ECO:0000256" key="1">
    <source>
        <dbReference type="SAM" id="MobiDB-lite"/>
    </source>
</evidence>
<evidence type="ECO:0000313" key="2">
    <source>
        <dbReference type="EMBL" id="CAA9341487.1"/>
    </source>
</evidence>
<gene>
    <name evidence="2" type="ORF">AVDCRST_MAG68-3101</name>
</gene>
<feature type="compositionally biased region" description="Pro residues" evidence="1">
    <location>
        <begin position="1"/>
        <end position="15"/>
    </location>
</feature>
<sequence>PPPPAPAAAPAPAPAAPAARPNPFGANDPGAKARRLARALISDIVTYHPERRDQALANGTLKREFMDEIKKSWEEYVGQVGPELSRSTPHFRDALNEILAKGQTVF</sequence>
<proteinExistence type="predicted"/>
<reference evidence="2" key="1">
    <citation type="submission" date="2020-02" db="EMBL/GenBank/DDBJ databases">
        <authorList>
            <person name="Meier V. D."/>
        </authorList>
    </citation>
    <scope>NUCLEOTIDE SEQUENCE</scope>
    <source>
        <strain evidence="2">AVDCRST_MAG68</strain>
    </source>
</reference>
<accession>A0A6J4LST0</accession>
<feature type="non-terminal residue" evidence="2">
    <location>
        <position position="1"/>
    </location>
</feature>
<feature type="region of interest" description="Disordered" evidence="1">
    <location>
        <begin position="1"/>
        <end position="30"/>
    </location>
</feature>